<sequence>MDLLYDQALQALEASVRTLTGFPQTGDAADASLHLLPLDYGPSGIGGFVGLQADPPGEITARRLRCRLVFSITTADRDTFFSRCASLRRALLGIGRGDRVVHGVRHIACDDSVLSMPSTAQSGLQQGQLHFKIDYEFTKHPEAADAAIDRIPVNLHVETGQAPHASESFEVPPPP</sequence>
<dbReference type="AlphaFoldDB" id="A0A8A4TMY3"/>
<organism evidence="1 2">
    <name type="scientific">Sulfidibacter corallicola</name>
    <dbReference type="NCBI Taxonomy" id="2818388"/>
    <lineage>
        <taxon>Bacteria</taxon>
        <taxon>Pseudomonadati</taxon>
        <taxon>Acidobacteriota</taxon>
        <taxon>Holophagae</taxon>
        <taxon>Acanthopleuribacterales</taxon>
        <taxon>Acanthopleuribacteraceae</taxon>
        <taxon>Sulfidibacter</taxon>
    </lineage>
</organism>
<proteinExistence type="predicted"/>
<keyword evidence="2" id="KW-1185">Reference proteome</keyword>
<name>A0A8A4TMY3_SULCO</name>
<dbReference type="EMBL" id="CP071793">
    <property type="protein sequence ID" value="QTD51349.1"/>
    <property type="molecule type" value="Genomic_DNA"/>
</dbReference>
<evidence type="ECO:0000313" key="2">
    <source>
        <dbReference type="Proteomes" id="UP000663929"/>
    </source>
</evidence>
<protein>
    <submittedName>
        <fullName evidence="1">Uncharacterized protein</fullName>
    </submittedName>
</protein>
<gene>
    <name evidence="1" type="ORF">J3U87_02675</name>
</gene>
<dbReference type="Proteomes" id="UP000663929">
    <property type="component" value="Chromosome"/>
</dbReference>
<evidence type="ECO:0000313" key="1">
    <source>
        <dbReference type="EMBL" id="QTD51349.1"/>
    </source>
</evidence>
<reference evidence="1" key="1">
    <citation type="submission" date="2021-03" db="EMBL/GenBank/DDBJ databases">
        <title>Acanthopleuribacteraceae sp. M133.</title>
        <authorList>
            <person name="Wang G."/>
        </authorList>
    </citation>
    <scope>NUCLEOTIDE SEQUENCE</scope>
    <source>
        <strain evidence="1">M133</strain>
    </source>
</reference>
<dbReference type="RefSeq" id="WP_237381480.1">
    <property type="nucleotide sequence ID" value="NZ_CP071793.1"/>
</dbReference>
<accession>A0A8A4TMY3</accession>
<dbReference type="KEGG" id="scor:J3U87_02675"/>